<keyword evidence="4 6" id="KW-0326">Glycosidase</keyword>
<dbReference type="PANTHER" id="PTHR46017:SF1">
    <property type="entry name" value="ALPHA-MANNOSIDASE 2C1"/>
    <property type="match status" value="1"/>
</dbReference>
<dbReference type="STRING" id="582680.RS86_01524"/>
<dbReference type="PANTHER" id="PTHR46017">
    <property type="entry name" value="ALPHA-MANNOSIDASE 2C1"/>
    <property type="match status" value="1"/>
</dbReference>
<dbReference type="Gene3D" id="2.70.98.30">
    <property type="entry name" value="Golgi alpha-mannosidase II, domain 4"/>
    <property type="match status" value="1"/>
</dbReference>
<dbReference type="SUPFAM" id="SSF88713">
    <property type="entry name" value="Glycoside hydrolase/deacetylase"/>
    <property type="match status" value="1"/>
</dbReference>
<dbReference type="SMART" id="SM00872">
    <property type="entry name" value="Alpha-mann_mid"/>
    <property type="match status" value="1"/>
</dbReference>
<dbReference type="Pfam" id="PF22907">
    <property type="entry name" value="Ams1-like_1st"/>
    <property type="match status" value="1"/>
</dbReference>
<dbReference type="Pfam" id="PF17677">
    <property type="entry name" value="Glyco_hydro38C2"/>
    <property type="match status" value="1"/>
</dbReference>
<dbReference type="InterPro" id="IPR028995">
    <property type="entry name" value="Glyco_hydro_57/38_cen_sf"/>
</dbReference>
<dbReference type="CDD" id="cd10789">
    <property type="entry name" value="GH38N_AMII_ER_cytosolic"/>
    <property type="match status" value="1"/>
</dbReference>
<dbReference type="InterPro" id="IPR011013">
    <property type="entry name" value="Gal_mutarotase_sf_dom"/>
</dbReference>
<dbReference type="FunFam" id="3.20.110.10:FF:000002">
    <property type="entry name" value="alpha-mannosidase 2C1 isoform X1"/>
    <property type="match status" value="1"/>
</dbReference>
<dbReference type="GO" id="GO:0009313">
    <property type="term" value="P:oligosaccharide catabolic process"/>
    <property type="evidence" value="ECO:0007669"/>
    <property type="project" value="TreeGrafter"/>
</dbReference>
<evidence type="ECO:0000313" key="6">
    <source>
        <dbReference type="EMBL" id="KJL33727.1"/>
    </source>
</evidence>
<dbReference type="AlphaFoldDB" id="A0A0F0LKJ8"/>
<dbReference type="EC" id="3.2.1.170" evidence="6"/>
<dbReference type="PATRIC" id="fig|582680.6.peg.1567"/>
<dbReference type="InterPro" id="IPR037094">
    <property type="entry name" value="Glyco_hydro_38_cen_sf"/>
</dbReference>
<name>A0A0F0LKJ8_9MICO</name>
<gene>
    <name evidence="6" type="primary">mngB_2</name>
    <name evidence="6" type="ORF">RS86_01524</name>
</gene>
<comment type="similarity">
    <text evidence="1">Belongs to the glycosyl hydrolase 38 family.</text>
</comment>
<dbReference type="SUPFAM" id="SSF74650">
    <property type="entry name" value="Galactose mutarotase-like"/>
    <property type="match status" value="1"/>
</dbReference>
<accession>A0A0F0LKJ8</accession>
<dbReference type="Pfam" id="PF07748">
    <property type="entry name" value="Glyco_hydro_38C"/>
    <property type="match status" value="1"/>
</dbReference>
<dbReference type="EMBL" id="JYIX01000032">
    <property type="protein sequence ID" value="KJL33727.1"/>
    <property type="molecule type" value="Genomic_DNA"/>
</dbReference>
<keyword evidence="7" id="KW-1185">Reference proteome</keyword>
<dbReference type="Pfam" id="PF01074">
    <property type="entry name" value="Glyco_hydro_38N"/>
    <property type="match status" value="1"/>
</dbReference>
<evidence type="ECO:0000256" key="1">
    <source>
        <dbReference type="ARBA" id="ARBA00009792"/>
    </source>
</evidence>
<dbReference type="GO" id="GO:0046872">
    <property type="term" value="F:metal ion binding"/>
    <property type="evidence" value="ECO:0007669"/>
    <property type="project" value="UniProtKB-KW"/>
</dbReference>
<dbReference type="InterPro" id="IPR015341">
    <property type="entry name" value="Glyco_hydro_38_cen"/>
</dbReference>
<dbReference type="FunFam" id="1.20.1270.50:FF:000004">
    <property type="entry name" value="alpha-mannosidase 2C1 isoform X1"/>
    <property type="match status" value="1"/>
</dbReference>
<dbReference type="GO" id="GO:0102546">
    <property type="term" value="F:mannosylglycerate hydrolase activity"/>
    <property type="evidence" value="ECO:0007669"/>
    <property type="project" value="UniProtKB-EC"/>
</dbReference>
<dbReference type="Gene3D" id="3.20.110.10">
    <property type="entry name" value="Glycoside hydrolase 38, N terminal domain"/>
    <property type="match status" value="1"/>
</dbReference>
<evidence type="ECO:0000256" key="3">
    <source>
        <dbReference type="ARBA" id="ARBA00022801"/>
    </source>
</evidence>
<dbReference type="InterPro" id="IPR027291">
    <property type="entry name" value="Glyco_hydro_38_N_sf"/>
</dbReference>
<dbReference type="Pfam" id="PF09261">
    <property type="entry name" value="Alpha-mann_mid"/>
    <property type="match status" value="1"/>
</dbReference>
<keyword evidence="3 6" id="KW-0378">Hydrolase</keyword>
<dbReference type="Proteomes" id="UP000033740">
    <property type="component" value="Unassembled WGS sequence"/>
</dbReference>
<feature type="domain" description="Glycoside hydrolase family 38 central" evidence="5">
    <location>
        <begin position="525"/>
        <end position="603"/>
    </location>
</feature>
<dbReference type="InterPro" id="IPR041147">
    <property type="entry name" value="GH38_C"/>
</dbReference>
<protein>
    <submittedName>
        <fullName evidence="6">Mannosylglycerate hydrolase</fullName>
        <ecNumber evidence="6">3.2.1.170</ecNumber>
    </submittedName>
</protein>
<proteinExistence type="inferred from homology"/>
<comment type="caution">
    <text evidence="6">The sequence shown here is derived from an EMBL/GenBank/DDBJ whole genome shotgun (WGS) entry which is preliminary data.</text>
</comment>
<dbReference type="GO" id="GO:0004559">
    <property type="term" value="F:alpha-mannosidase activity"/>
    <property type="evidence" value="ECO:0007669"/>
    <property type="project" value="InterPro"/>
</dbReference>
<dbReference type="InterPro" id="IPR011330">
    <property type="entry name" value="Glyco_hydro/deAcase_b/a-brl"/>
</dbReference>
<evidence type="ECO:0000259" key="5">
    <source>
        <dbReference type="SMART" id="SM00872"/>
    </source>
</evidence>
<dbReference type="InterPro" id="IPR011682">
    <property type="entry name" value="Glyco_hydro_38_C"/>
</dbReference>
<keyword evidence="2" id="KW-0479">Metal-binding</keyword>
<dbReference type="Gene3D" id="1.20.1270.50">
    <property type="entry name" value="Glycoside hydrolase family 38, central domain"/>
    <property type="match status" value="1"/>
</dbReference>
<organism evidence="6 7">
    <name type="scientific">Microbacterium azadirachtae</name>
    <dbReference type="NCBI Taxonomy" id="582680"/>
    <lineage>
        <taxon>Bacteria</taxon>
        <taxon>Bacillati</taxon>
        <taxon>Actinomycetota</taxon>
        <taxon>Actinomycetes</taxon>
        <taxon>Micrococcales</taxon>
        <taxon>Microbacteriaceae</taxon>
        <taxon>Microbacterium</taxon>
    </lineage>
</organism>
<reference evidence="6 7" key="1">
    <citation type="submission" date="2015-02" db="EMBL/GenBank/DDBJ databases">
        <title>Draft genome sequences of ten Microbacterium spp. with emphasis on heavy metal contaminated environments.</title>
        <authorList>
            <person name="Corretto E."/>
        </authorList>
    </citation>
    <scope>NUCLEOTIDE SEQUENCE [LARGE SCALE GENOMIC DNA]</scope>
    <source>
        <strain evidence="6 7">ARN176</strain>
    </source>
</reference>
<dbReference type="GO" id="GO:0006013">
    <property type="term" value="P:mannose metabolic process"/>
    <property type="evidence" value="ECO:0007669"/>
    <property type="project" value="InterPro"/>
</dbReference>
<dbReference type="SUPFAM" id="SSF88688">
    <property type="entry name" value="Families 57/38 glycoside transferase middle domain"/>
    <property type="match status" value="1"/>
</dbReference>
<dbReference type="RefSeq" id="WP_045271701.1">
    <property type="nucleotide sequence ID" value="NZ_JYIX01000032.1"/>
</dbReference>
<evidence type="ECO:0000256" key="4">
    <source>
        <dbReference type="ARBA" id="ARBA00023295"/>
    </source>
</evidence>
<dbReference type="InterPro" id="IPR054723">
    <property type="entry name" value="Ams1-like_N"/>
</dbReference>
<dbReference type="GO" id="GO:0030246">
    <property type="term" value="F:carbohydrate binding"/>
    <property type="evidence" value="ECO:0007669"/>
    <property type="project" value="InterPro"/>
</dbReference>
<sequence length="1022" mass="112303">MHDNRLITEARLDRFVAEFLSPALYRRVSALDVSAFEVDGEPIPAAAAIGADYHPIALPHLWGRPWSTVWFRGSGFVPAEWFDTSGSLPDGTRIELVVDLGFFGDRPGFQAEGLGYLPDGTILKAVSPRASYLPWQGAAGSPIDVYVEAAANPDVAGEYDFLPTPFGARETAPDAPLYTMRAFSVALLDETVWELTRDVWTLDGLMRELSADNPRRHHILRALERMMDIADPHDIAGTAAAARAEIADVLTSPAHPSSHDIVAIGHAHIDSAWLWPFRETIRKCARTFSNVVALMDEHPEFRFACSSAQQLKWIKDFYPDLFARIKAKVVTGQFVPVGGMWVEPDINMPGGEAMARQFVTGKRFFLEEFGVDTLEVWVPDTFGYSAALPQIIAASGSKWFVTQKISWNQTNQMPHHTFLWEGIDGTRILTHFPSADTYISELSGAELAHAERSFREVGGSSVSLIPFGWGDGGGGPTREMIAAAARVRSLEGSPKVEIDTPQAFFERVEREYPNPPVWSGELYLELHRGSLTSQHHTKQGNRRSEHLLREAELWAATAAWREGAQYPYDDLERSWHDVLLNQFHDVLPGCSIAWVYQDAQRMYAEIEATAERIVAGSLAALAGTGDRVLSVNARPQAAGDVPALGIAAAESAEGTPTVGTRGEDLVLDNGLVRVVVDRRGLVTSLIDSASGREAIAPGSAGNLLQLFRDIPNKWDAWDIDEHYRRVGEDLVDVESVRSVVDEEGAAIIVVRAFGASRLVETMRLRAGSAALDLDFEIDWQETRHLLKLAFPFAVHADRSAAETQFGHVFRPTHVNTSWDAARFEISAHRWIHVAEPGYGVAIANESTYGHDVGRATREDGGTTTTVRLSLLRAPVFPDPDADLGHHHLRVSVRPGAGIREAVDEGYRMNLPLRTVDGARDVAPLVRVSHPAVRIESVKLAEDRSGDLIVRLYESEGARAVADVEIDQAGSVGFVDLLEREIESPAGATMTAAGVRITLRPFQLLTLRVMQAARVSKEAPQDT</sequence>
<evidence type="ECO:0000313" key="7">
    <source>
        <dbReference type="Proteomes" id="UP000033740"/>
    </source>
</evidence>
<dbReference type="InterPro" id="IPR000602">
    <property type="entry name" value="Glyco_hydro_38_N"/>
</dbReference>
<evidence type="ECO:0000256" key="2">
    <source>
        <dbReference type="ARBA" id="ARBA00022723"/>
    </source>
</evidence>